<proteinExistence type="predicted"/>
<dbReference type="Gene3D" id="3.40.630.30">
    <property type="match status" value="1"/>
</dbReference>
<evidence type="ECO:0000313" key="3">
    <source>
        <dbReference type="Proteomes" id="UP000799776"/>
    </source>
</evidence>
<evidence type="ECO:0000313" key="2">
    <source>
        <dbReference type="EMBL" id="KAF2089462.1"/>
    </source>
</evidence>
<dbReference type="InterPro" id="IPR000182">
    <property type="entry name" value="GNAT_dom"/>
</dbReference>
<sequence>MASVLAKDGEWNVQRAKSSAEVCGFLWPLVCELEWNRGEPDMEMHYHVAHGDALILRRGTDTSPVGAVMPFVYKNKTGWVGFFILDSAHRGHGGGRLLFQANADWFKDRGIEHVGLDAVEAQIKTYERRGYIQAGAINIMMHDPVTKQLVKSDLEHTGLERPLTWSDEHMFSRPDVWGFAIVGPSELESWLLVRSTLPGHRIGPVYAQSADHVRILLRAAMIEIAKGGRSGGKNGRLDAEVWSKNIPAKKVFEEVGWKWSGMDFYRMWLDGNVPEAQKEGGLGDKETFAIFDAAQG</sequence>
<dbReference type="SUPFAM" id="SSF55729">
    <property type="entry name" value="Acyl-CoA N-acyltransferases (Nat)"/>
    <property type="match status" value="1"/>
</dbReference>
<dbReference type="PROSITE" id="PS51186">
    <property type="entry name" value="GNAT"/>
    <property type="match status" value="1"/>
</dbReference>
<dbReference type="PANTHER" id="PTHR47237:SF1">
    <property type="entry name" value="SLL0310 PROTEIN"/>
    <property type="match status" value="1"/>
</dbReference>
<dbReference type="Pfam" id="PF00583">
    <property type="entry name" value="Acetyltransf_1"/>
    <property type="match status" value="1"/>
</dbReference>
<dbReference type="Proteomes" id="UP000799776">
    <property type="component" value="Unassembled WGS sequence"/>
</dbReference>
<evidence type="ECO:0000259" key="1">
    <source>
        <dbReference type="PROSITE" id="PS51186"/>
    </source>
</evidence>
<feature type="domain" description="N-acetyltransferase" evidence="1">
    <location>
        <begin position="1"/>
        <end position="164"/>
    </location>
</feature>
<keyword evidence="3" id="KW-1185">Reference proteome</keyword>
<name>A0A6A5YC44_9PEZI</name>
<dbReference type="InterPro" id="IPR052729">
    <property type="entry name" value="Acyl/Acetyltrans_Enzymes"/>
</dbReference>
<gene>
    <name evidence="2" type="ORF">K490DRAFT_37478</name>
</gene>
<organism evidence="2 3">
    <name type="scientific">Saccharata proteae CBS 121410</name>
    <dbReference type="NCBI Taxonomy" id="1314787"/>
    <lineage>
        <taxon>Eukaryota</taxon>
        <taxon>Fungi</taxon>
        <taxon>Dikarya</taxon>
        <taxon>Ascomycota</taxon>
        <taxon>Pezizomycotina</taxon>
        <taxon>Dothideomycetes</taxon>
        <taxon>Dothideomycetes incertae sedis</taxon>
        <taxon>Botryosphaeriales</taxon>
        <taxon>Saccharataceae</taxon>
        <taxon>Saccharata</taxon>
    </lineage>
</organism>
<reference evidence="2" key="1">
    <citation type="journal article" date="2020" name="Stud. Mycol.">
        <title>101 Dothideomycetes genomes: a test case for predicting lifestyles and emergence of pathogens.</title>
        <authorList>
            <person name="Haridas S."/>
            <person name="Albert R."/>
            <person name="Binder M."/>
            <person name="Bloem J."/>
            <person name="Labutti K."/>
            <person name="Salamov A."/>
            <person name="Andreopoulos B."/>
            <person name="Baker S."/>
            <person name="Barry K."/>
            <person name="Bills G."/>
            <person name="Bluhm B."/>
            <person name="Cannon C."/>
            <person name="Castanera R."/>
            <person name="Culley D."/>
            <person name="Daum C."/>
            <person name="Ezra D."/>
            <person name="Gonzalez J."/>
            <person name="Henrissat B."/>
            <person name="Kuo A."/>
            <person name="Liang C."/>
            <person name="Lipzen A."/>
            <person name="Lutzoni F."/>
            <person name="Magnuson J."/>
            <person name="Mondo S."/>
            <person name="Nolan M."/>
            <person name="Ohm R."/>
            <person name="Pangilinan J."/>
            <person name="Park H.-J."/>
            <person name="Ramirez L."/>
            <person name="Alfaro M."/>
            <person name="Sun H."/>
            <person name="Tritt A."/>
            <person name="Yoshinaga Y."/>
            <person name="Zwiers L.-H."/>
            <person name="Turgeon B."/>
            <person name="Goodwin S."/>
            <person name="Spatafora J."/>
            <person name="Crous P."/>
            <person name="Grigoriev I."/>
        </authorList>
    </citation>
    <scope>NUCLEOTIDE SEQUENCE</scope>
    <source>
        <strain evidence="2">CBS 121410</strain>
    </source>
</reference>
<dbReference type="EMBL" id="ML978714">
    <property type="protein sequence ID" value="KAF2089462.1"/>
    <property type="molecule type" value="Genomic_DNA"/>
</dbReference>
<dbReference type="PANTHER" id="PTHR47237">
    <property type="entry name" value="SLL0310 PROTEIN"/>
    <property type="match status" value="1"/>
</dbReference>
<dbReference type="CDD" id="cd04301">
    <property type="entry name" value="NAT_SF"/>
    <property type="match status" value="1"/>
</dbReference>
<dbReference type="GO" id="GO:0016747">
    <property type="term" value="F:acyltransferase activity, transferring groups other than amino-acyl groups"/>
    <property type="evidence" value="ECO:0007669"/>
    <property type="project" value="InterPro"/>
</dbReference>
<dbReference type="OrthoDB" id="5771378at2759"/>
<dbReference type="InterPro" id="IPR016181">
    <property type="entry name" value="Acyl_CoA_acyltransferase"/>
</dbReference>
<dbReference type="AlphaFoldDB" id="A0A6A5YC44"/>
<accession>A0A6A5YC44</accession>
<protein>
    <recommendedName>
        <fullName evidence="1">N-acetyltransferase domain-containing protein</fullName>
    </recommendedName>
</protein>